<protein>
    <submittedName>
        <fullName evidence="1">Uncharacterized protein</fullName>
    </submittedName>
</protein>
<evidence type="ECO:0000313" key="1">
    <source>
        <dbReference type="EMBL" id="EEP66629.1"/>
    </source>
</evidence>
<accession>C4GMU4</accession>
<gene>
    <name evidence="1" type="ORF">GCWU000324_03030</name>
</gene>
<name>C4GMU4_9NEIS</name>
<proteinExistence type="predicted"/>
<dbReference type="STRING" id="629741.GCWU000324_03030"/>
<dbReference type="EMBL" id="ACJW02000008">
    <property type="protein sequence ID" value="EEP66629.1"/>
    <property type="molecule type" value="Genomic_DNA"/>
</dbReference>
<organism evidence="1 2">
    <name type="scientific">Kingella oralis ATCC 51147</name>
    <dbReference type="NCBI Taxonomy" id="629741"/>
    <lineage>
        <taxon>Bacteria</taxon>
        <taxon>Pseudomonadati</taxon>
        <taxon>Pseudomonadota</taxon>
        <taxon>Betaproteobacteria</taxon>
        <taxon>Neisseriales</taxon>
        <taxon>Neisseriaceae</taxon>
        <taxon>Kingella</taxon>
    </lineage>
</organism>
<reference evidence="1" key="1">
    <citation type="submission" date="2009-04" db="EMBL/GenBank/DDBJ databases">
        <authorList>
            <person name="Weinstock G."/>
            <person name="Sodergren E."/>
            <person name="Clifton S."/>
            <person name="Fulton L."/>
            <person name="Fulton B."/>
            <person name="Courtney L."/>
            <person name="Fronick C."/>
            <person name="Harrison M."/>
            <person name="Strong C."/>
            <person name="Farmer C."/>
            <person name="Delahaunty K."/>
            <person name="Markovic C."/>
            <person name="Hall O."/>
            <person name="Minx P."/>
            <person name="Tomlinson C."/>
            <person name="Mitreva M."/>
            <person name="Nelson J."/>
            <person name="Hou S."/>
            <person name="Wollam A."/>
            <person name="Pepin K.H."/>
            <person name="Johnson M."/>
            <person name="Bhonagiri V."/>
            <person name="Nash W.E."/>
            <person name="Warren W."/>
            <person name="Chinwalla A."/>
            <person name="Mardis E.R."/>
            <person name="Wilson R.K."/>
        </authorList>
    </citation>
    <scope>NUCLEOTIDE SEQUENCE [LARGE SCALE GENOMIC DNA]</scope>
    <source>
        <strain evidence="1">ATCC 51147</strain>
    </source>
</reference>
<dbReference type="AlphaFoldDB" id="C4GMU4"/>
<dbReference type="HOGENOM" id="CLU_3311215_0_0_4"/>
<dbReference type="Proteomes" id="UP000003009">
    <property type="component" value="Unassembled WGS sequence"/>
</dbReference>
<keyword evidence="2" id="KW-1185">Reference proteome</keyword>
<comment type="caution">
    <text evidence="1">The sequence shown here is derived from an EMBL/GenBank/DDBJ whole genome shotgun (WGS) entry which is preliminary data.</text>
</comment>
<evidence type="ECO:0000313" key="2">
    <source>
        <dbReference type="Proteomes" id="UP000003009"/>
    </source>
</evidence>
<sequence>MRFQAAFGVEQRLSLKSLSNAQPPSNVIPAQAGILAKFS</sequence>